<dbReference type="Pfam" id="PF19668">
    <property type="entry name" value="DUF6171"/>
    <property type="match status" value="1"/>
</dbReference>
<sequence length="85" mass="9763">MIKCKACSASVRVSENDIDDMLNIIVSGNQFKLIDQETYEKRLHICFNCNYLEYGTTCLQCGCIVQIKAKLMESSCPYPQKSKWE</sequence>
<dbReference type="OrthoDB" id="7061841at2"/>
<organism evidence="1 2">
    <name type="scientific">Clostridium estertheticum subsp. estertheticum</name>
    <dbReference type="NCBI Taxonomy" id="1552"/>
    <lineage>
        <taxon>Bacteria</taxon>
        <taxon>Bacillati</taxon>
        <taxon>Bacillota</taxon>
        <taxon>Clostridia</taxon>
        <taxon>Eubacteriales</taxon>
        <taxon>Clostridiaceae</taxon>
        <taxon>Clostridium</taxon>
    </lineage>
</organism>
<dbReference type="EMBL" id="CP015756">
    <property type="protein sequence ID" value="APC41832.1"/>
    <property type="molecule type" value="Genomic_DNA"/>
</dbReference>
<dbReference type="RefSeq" id="WP_071614123.1">
    <property type="nucleotide sequence ID" value="NZ_CP015756.1"/>
</dbReference>
<evidence type="ECO:0000313" key="1">
    <source>
        <dbReference type="EMBL" id="APC41832.1"/>
    </source>
</evidence>
<reference evidence="2" key="1">
    <citation type="journal article" date="2016" name="Front. Microbiol.">
        <title>Complete Genome Sequence of Clostridium estertheticum DSM 8809, a Microbe Identified in Spoiled Vacuum Packed Beef.</title>
        <authorList>
            <person name="Yu Z."/>
            <person name="Gunn L."/>
            <person name="Brennan E."/>
            <person name="Reid R."/>
            <person name="Wall P.G."/>
            <person name="Gaora O.P."/>
            <person name="Hurley D."/>
            <person name="Bolton D."/>
            <person name="Fanning S."/>
        </authorList>
    </citation>
    <scope>NUCLEOTIDE SEQUENCE [LARGE SCALE GENOMIC DNA]</scope>
    <source>
        <strain evidence="2">DSM 8809</strain>
    </source>
</reference>
<dbReference type="InterPro" id="IPR046169">
    <property type="entry name" value="DUF6171"/>
</dbReference>
<dbReference type="Proteomes" id="UP000182569">
    <property type="component" value="Chromosome"/>
</dbReference>
<dbReference type="KEGG" id="ceu:A7L45_18050"/>
<evidence type="ECO:0000313" key="2">
    <source>
        <dbReference type="Proteomes" id="UP000182569"/>
    </source>
</evidence>
<dbReference type="AlphaFoldDB" id="A0A1J0GLK1"/>
<protein>
    <submittedName>
        <fullName evidence="1">Uncharacterized protein</fullName>
    </submittedName>
</protein>
<gene>
    <name evidence="1" type="ORF">A7L45_18050</name>
</gene>
<name>A0A1J0GLK1_9CLOT</name>
<proteinExistence type="predicted"/>
<accession>A0A1J0GLK1</accession>
<keyword evidence="2" id="KW-1185">Reference proteome</keyword>